<dbReference type="EMBL" id="ABJB011078454">
    <property type="status" value="NOT_ANNOTATED_CDS"/>
    <property type="molecule type" value="Genomic_DNA"/>
</dbReference>
<dbReference type="InParanoid" id="B7P722"/>
<name>B7P722_IXOSC</name>
<dbReference type="EMBL" id="ABJB010802601">
    <property type="status" value="NOT_ANNOTATED_CDS"/>
    <property type="molecule type" value="Genomic_DNA"/>
</dbReference>
<accession>B7P722</accession>
<feature type="transmembrane region" description="Helical" evidence="1">
    <location>
        <begin position="38"/>
        <end position="58"/>
    </location>
</feature>
<dbReference type="EnsemblMetazoa" id="ISCW000117-RA">
    <property type="protein sequence ID" value="ISCW000117-PA"/>
    <property type="gene ID" value="ISCW000117"/>
</dbReference>
<dbReference type="EMBL" id="ABJB010313893">
    <property type="status" value="NOT_ANNOTATED_CDS"/>
    <property type="molecule type" value="Genomic_DNA"/>
</dbReference>
<keyword evidence="4" id="KW-1185">Reference proteome</keyword>
<evidence type="ECO:0000313" key="4">
    <source>
        <dbReference type="Proteomes" id="UP000001555"/>
    </source>
</evidence>
<dbReference type="PaxDb" id="6945-B7P722"/>
<feature type="transmembrane region" description="Helical" evidence="1">
    <location>
        <begin position="141"/>
        <end position="163"/>
    </location>
</feature>
<evidence type="ECO:0000313" key="3">
    <source>
        <dbReference type="EnsemblMetazoa" id="ISCW000117-PA"/>
    </source>
</evidence>
<protein>
    <submittedName>
        <fullName evidence="2 3">Uncharacterized protein</fullName>
    </submittedName>
</protein>
<organism>
    <name type="scientific">Ixodes scapularis</name>
    <name type="common">Black-legged tick</name>
    <name type="synonym">Deer tick</name>
    <dbReference type="NCBI Taxonomy" id="6945"/>
    <lineage>
        <taxon>Eukaryota</taxon>
        <taxon>Metazoa</taxon>
        <taxon>Ecdysozoa</taxon>
        <taxon>Arthropoda</taxon>
        <taxon>Chelicerata</taxon>
        <taxon>Arachnida</taxon>
        <taxon>Acari</taxon>
        <taxon>Parasitiformes</taxon>
        <taxon>Ixodida</taxon>
        <taxon>Ixodoidea</taxon>
        <taxon>Ixodidae</taxon>
        <taxon>Ixodinae</taxon>
        <taxon>Ixodes</taxon>
    </lineage>
</organism>
<proteinExistence type="predicted"/>
<dbReference type="Proteomes" id="UP000001555">
    <property type="component" value="Unassembled WGS sequence"/>
</dbReference>
<sequence length="169" mass="18923">MVTLLCCSAFSVCLDRSRLLRRVSLQLLRLRLMDRPLFLLMLFGFSTALVAALARRTLAVTLMSAMTRALVVEIEIAVETKYTKGALQRGPEALLRALLMMVAFSAHFGAFLLPTGSNELLDFKALSDRHLSELSLTQPGFWVLTNGPCTLVLVVFNALYFHLLHLRRL</sequence>
<dbReference type="HOGENOM" id="CLU_1580255_0_0_1"/>
<dbReference type="VEuPathDB" id="VectorBase:ISCW000117"/>
<keyword evidence="1" id="KW-1133">Transmembrane helix</keyword>
<reference evidence="2 4" key="1">
    <citation type="submission" date="2008-03" db="EMBL/GenBank/DDBJ databases">
        <title>Annotation of Ixodes scapularis.</title>
        <authorList>
            <consortium name="Ixodes scapularis Genome Project Consortium"/>
            <person name="Caler E."/>
            <person name="Hannick L.I."/>
            <person name="Bidwell S."/>
            <person name="Joardar V."/>
            <person name="Thiagarajan M."/>
            <person name="Amedeo P."/>
            <person name="Galinsky K.J."/>
            <person name="Schobel S."/>
            <person name="Inman J."/>
            <person name="Hostetler J."/>
            <person name="Miller J."/>
            <person name="Hammond M."/>
            <person name="Megy K."/>
            <person name="Lawson D."/>
            <person name="Kodira C."/>
            <person name="Sutton G."/>
            <person name="Meyer J."/>
            <person name="Hill C.A."/>
            <person name="Birren B."/>
            <person name="Nene V."/>
            <person name="Collins F."/>
            <person name="Alarcon-Chaidez F."/>
            <person name="Wikel S."/>
            <person name="Strausberg R."/>
        </authorList>
    </citation>
    <scope>NUCLEOTIDE SEQUENCE [LARGE SCALE GENOMIC DNA]</scope>
    <source>
        <strain evidence="4">Wikel</strain>
        <strain evidence="2">Wikel colony</strain>
    </source>
</reference>
<dbReference type="AlphaFoldDB" id="B7P722"/>
<keyword evidence="1" id="KW-0812">Transmembrane</keyword>
<evidence type="ECO:0000313" key="2">
    <source>
        <dbReference type="EMBL" id="EEC02394.1"/>
    </source>
</evidence>
<keyword evidence="1" id="KW-0472">Membrane</keyword>
<dbReference type="EMBL" id="DS649127">
    <property type="protein sequence ID" value="EEC02394.1"/>
    <property type="molecule type" value="Genomic_DNA"/>
</dbReference>
<reference evidence="3" key="2">
    <citation type="submission" date="2020-05" db="UniProtKB">
        <authorList>
            <consortium name="EnsemblMetazoa"/>
        </authorList>
    </citation>
    <scope>IDENTIFICATION</scope>
    <source>
        <strain evidence="3">wikel</strain>
    </source>
</reference>
<dbReference type="VEuPathDB" id="VectorBase:ISCI000117"/>
<feature type="transmembrane region" description="Helical" evidence="1">
    <location>
        <begin position="93"/>
        <end position="113"/>
    </location>
</feature>
<gene>
    <name evidence="2" type="ORF">IscW_ISCW000117</name>
</gene>
<evidence type="ECO:0000256" key="1">
    <source>
        <dbReference type="SAM" id="Phobius"/>
    </source>
</evidence>